<comment type="similarity">
    <text evidence="2">Belongs to the UPF0173 family.</text>
</comment>
<gene>
    <name evidence="4" type="ORF">EI290_21615</name>
</gene>
<evidence type="ECO:0000256" key="2">
    <source>
        <dbReference type="HAMAP-Rule" id="MF_00457"/>
    </source>
</evidence>
<keyword evidence="1 2" id="KW-0378">Hydrolase</keyword>
<dbReference type="NCBIfam" id="NF001911">
    <property type="entry name" value="PRK00685.1"/>
    <property type="match status" value="1"/>
</dbReference>
<dbReference type="InterPro" id="IPR036866">
    <property type="entry name" value="RibonucZ/Hydroxyglut_hydro"/>
</dbReference>
<evidence type="ECO:0000313" key="5">
    <source>
        <dbReference type="Proteomes" id="UP000280066"/>
    </source>
</evidence>
<dbReference type="PANTHER" id="PTHR43546">
    <property type="entry name" value="UPF0173 METAL-DEPENDENT HYDROLASE MJ1163-RELATED"/>
    <property type="match status" value="1"/>
</dbReference>
<comment type="caution">
    <text evidence="4">The sequence shown here is derived from an EMBL/GenBank/DDBJ whole genome shotgun (WGS) entry which is preliminary data.</text>
</comment>
<dbReference type="SUPFAM" id="SSF56281">
    <property type="entry name" value="Metallo-hydrolase/oxidoreductase"/>
    <property type="match status" value="1"/>
</dbReference>
<evidence type="ECO:0000256" key="1">
    <source>
        <dbReference type="ARBA" id="ARBA00022801"/>
    </source>
</evidence>
<keyword evidence="5" id="KW-1185">Reference proteome</keyword>
<organism evidence="4 5">
    <name type="scientific">Hymenobacter metallilatus</name>
    <dbReference type="NCBI Taxonomy" id="2493666"/>
    <lineage>
        <taxon>Bacteria</taxon>
        <taxon>Pseudomonadati</taxon>
        <taxon>Bacteroidota</taxon>
        <taxon>Cytophagia</taxon>
        <taxon>Cytophagales</taxon>
        <taxon>Hymenobacteraceae</taxon>
        <taxon>Hymenobacter</taxon>
    </lineage>
</organism>
<dbReference type="SMART" id="SM00849">
    <property type="entry name" value="Lactamase_B"/>
    <property type="match status" value="1"/>
</dbReference>
<dbReference type="PANTHER" id="PTHR43546:SF3">
    <property type="entry name" value="UPF0173 METAL-DEPENDENT HYDROLASE MJ1163"/>
    <property type="match status" value="1"/>
</dbReference>
<protein>
    <recommendedName>
        <fullName evidence="2">UPF0173 metal-dependent hydrolase EI290_21615</fullName>
    </recommendedName>
</protein>
<dbReference type="InterPro" id="IPR022877">
    <property type="entry name" value="UPF0173"/>
</dbReference>
<name>A0A3R9LUS8_9BACT</name>
<dbReference type="AlphaFoldDB" id="A0A3R9LUS8"/>
<reference evidence="4 5" key="1">
    <citation type="submission" date="2018-12" db="EMBL/GenBank/DDBJ databases">
        <authorList>
            <person name="Feng G."/>
            <person name="Zhu H."/>
        </authorList>
    </citation>
    <scope>NUCLEOTIDE SEQUENCE [LARGE SCALE GENOMIC DNA]</scope>
    <source>
        <strain evidence="4 5">9PBR-2</strain>
    </source>
</reference>
<dbReference type="RefSeq" id="WP_125433736.1">
    <property type="nucleotide sequence ID" value="NZ_RWIS01000022.1"/>
</dbReference>
<accession>A0A3R9LUS8</accession>
<dbReference type="HAMAP" id="MF_00457">
    <property type="entry name" value="UPF0173"/>
    <property type="match status" value="1"/>
</dbReference>
<dbReference type="EMBL" id="RWIS01000022">
    <property type="protein sequence ID" value="RSK23895.1"/>
    <property type="molecule type" value="Genomic_DNA"/>
</dbReference>
<sequence length="225" mass="23941">MNLTYYGHACFLLETGGTKVLFDPFIRPNPLAKEVDVDAIAADYILITHGHGDHIADAEEIGKRTGAQLVAIAEIAGWFGQRGLNTTGMNLGGTLQLPFGSVTMVAAAHSSSFPDGSYAGLAAGFVVKAEGKTFYFAGDTALTYDMKILGERYALDFSILPIGDHYTMGIDDALVAADWVGTPTIIGMHYDSFPVITINHAEAQAKATRAGKELRLLAIGETISL</sequence>
<dbReference type="InterPro" id="IPR050114">
    <property type="entry name" value="UPF0173_UPF0282_UlaG_hydrolase"/>
</dbReference>
<dbReference type="Pfam" id="PF12706">
    <property type="entry name" value="Lactamase_B_2"/>
    <property type="match status" value="1"/>
</dbReference>
<dbReference type="Proteomes" id="UP000280066">
    <property type="component" value="Unassembled WGS sequence"/>
</dbReference>
<dbReference type="GO" id="GO:0016787">
    <property type="term" value="F:hydrolase activity"/>
    <property type="evidence" value="ECO:0007669"/>
    <property type="project" value="UniProtKB-UniRule"/>
</dbReference>
<evidence type="ECO:0000259" key="3">
    <source>
        <dbReference type="SMART" id="SM00849"/>
    </source>
</evidence>
<dbReference type="Gene3D" id="3.60.15.10">
    <property type="entry name" value="Ribonuclease Z/Hydroxyacylglutathione hydrolase-like"/>
    <property type="match status" value="1"/>
</dbReference>
<evidence type="ECO:0000313" key="4">
    <source>
        <dbReference type="EMBL" id="RSK23895.1"/>
    </source>
</evidence>
<dbReference type="InterPro" id="IPR001279">
    <property type="entry name" value="Metallo-B-lactamas"/>
</dbReference>
<feature type="domain" description="Metallo-beta-lactamase" evidence="3">
    <location>
        <begin position="7"/>
        <end position="189"/>
    </location>
</feature>
<dbReference type="OrthoDB" id="9789133at2"/>
<proteinExistence type="inferred from homology"/>